<evidence type="ECO:0000313" key="7">
    <source>
        <dbReference type="EMBL" id="HJD53531.1"/>
    </source>
</evidence>
<dbReference type="InterPro" id="IPR006224">
    <property type="entry name" value="PsdUridine_synth_RluA-like_CS"/>
</dbReference>
<dbReference type="InterPro" id="IPR006145">
    <property type="entry name" value="PsdUridine_synth_RsuA/RluA"/>
</dbReference>
<evidence type="ECO:0000259" key="6">
    <source>
        <dbReference type="Pfam" id="PF00849"/>
    </source>
</evidence>
<dbReference type="PROSITE" id="PS50889">
    <property type="entry name" value="S4"/>
    <property type="match status" value="1"/>
</dbReference>
<reference evidence="7" key="2">
    <citation type="submission" date="2021-04" db="EMBL/GenBank/DDBJ databases">
        <authorList>
            <person name="Gilroy R."/>
        </authorList>
    </citation>
    <scope>NUCLEOTIDE SEQUENCE</scope>
    <source>
        <strain evidence="7">MalCec1-1739</strain>
    </source>
</reference>
<comment type="catalytic activity">
    <reaction evidence="5">
        <text>a uridine in RNA = a pseudouridine in RNA</text>
        <dbReference type="Rhea" id="RHEA:48348"/>
        <dbReference type="Rhea" id="RHEA-COMP:12068"/>
        <dbReference type="Rhea" id="RHEA-COMP:12069"/>
        <dbReference type="ChEBI" id="CHEBI:65314"/>
        <dbReference type="ChEBI" id="CHEBI:65315"/>
    </reaction>
</comment>
<dbReference type="Proteomes" id="UP000787625">
    <property type="component" value="Unassembled WGS sequence"/>
</dbReference>
<evidence type="ECO:0000256" key="1">
    <source>
        <dbReference type="ARBA" id="ARBA00010876"/>
    </source>
</evidence>
<dbReference type="AlphaFoldDB" id="A0A9D2UJN8"/>
<keyword evidence="4" id="KW-0694">RNA-binding</keyword>
<evidence type="ECO:0000256" key="3">
    <source>
        <dbReference type="PIRSR" id="PIRSR606225-1"/>
    </source>
</evidence>
<protein>
    <recommendedName>
        <fullName evidence="5">Pseudouridine synthase</fullName>
        <ecNumber evidence="5">5.4.99.-</ecNumber>
    </recommendedName>
</protein>
<evidence type="ECO:0000256" key="5">
    <source>
        <dbReference type="RuleBase" id="RU362028"/>
    </source>
</evidence>
<dbReference type="InterPro" id="IPR050188">
    <property type="entry name" value="RluA_PseudoU_synthase"/>
</dbReference>
<keyword evidence="2 5" id="KW-0413">Isomerase</keyword>
<dbReference type="GO" id="GO:0000455">
    <property type="term" value="P:enzyme-directed rRNA pseudouridine synthesis"/>
    <property type="evidence" value="ECO:0007669"/>
    <property type="project" value="TreeGrafter"/>
</dbReference>
<dbReference type="CDD" id="cd02869">
    <property type="entry name" value="PseudoU_synth_RluA_like"/>
    <property type="match status" value="1"/>
</dbReference>
<name>A0A9D2UJN8_9BACT</name>
<dbReference type="Gene3D" id="3.30.2350.10">
    <property type="entry name" value="Pseudouridine synthase"/>
    <property type="match status" value="1"/>
</dbReference>
<dbReference type="SUPFAM" id="SSF55120">
    <property type="entry name" value="Pseudouridine synthase"/>
    <property type="match status" value="1"/>
</dbReference>
<dbReference type="InterPro" id="IPR020103">
    <property type="entry name" value="PsdUridine_synth_cat_dom_sf"/>
</dbReference>
<sequence length="296" mass="34165">MERKQKKNIEFRAKTESSLLEFLMKALDGISRNSAKSLLTHRMVRINSRLETKHDFVVKPGMTVEVSRGRGQNELKNKQLKMLYEDPYIVVVEKAAGLLTVATAREKEKTAHEILKEYARRTYHGRIFVVHRLDRDTSGILIFAKDEKTMSKLRENWNDIVKVRGYIAIVSGEMERDKGTVTSWLTENEKHEVYSSPVAGIGDWAVTNYRTLERKGGYSLVDVDIETGRRNQIRVHMKEMGHPIVGDEKYGNGDNPIKRLGLHAYRLVFNHPATGKLMTFELPYPNEFKRIFNSKQ</sequence>
<feature type="domain" description="Pseudouridine synthase RsuA/RluA-like" evidence="6">
    <location>
        <begin position="89"/>
        <end position="238"/>
    </location>
</feature>
<dbReference type="GO" id="GO:0140098">
    <property type="term" value="F:catalytic activity, acting on RNA"/>
    <property type="evidence" value="ECO:0007669"/>
    <property type="project" value="UniProtKB-ARBA"/>
</dbReference>
<comment type="similarity">
    <text evidence="1 5">Belongs to the pseudouridine synthase RluA family.</text>
</comment>
<dbReference type="PANTHER" id="PTHR21600">
    <property type="entry name" value="MITOCHONDRIAL RNA PSEUDOURIDINE SYNTHASE"/>
    <property type="match status" value="1"/>
</dbReference>
<dbReference type="PANTHER" id="PTHR21600:SF44">
    <property type="entry name" value="RIBOSOMAL LARGE SUBUNIT PSEUDOURIDINE SYNTHASE D"/>
    <property type="match status" value="1"/>
</dbReference>
<organism evidence="7 8">
    <name type="scientific">Candidatus Avibacteroides avistercoris</name>
    <dbReference type="NCBI Taxonomy" id="2840690"/>
    <lineage>
        <taxon>Bacteria</taxon>
        <taxon>Pseudomonadati</taxon>
        <taxon>Bacteroidota</taxon>
        <taxon>Bacteroidia</taxon>
        <taxon>Bacteroidales</taxon>
        <taxon>Bacteroidaceae</taxon>
        <taxon>Bacteroidaceae incertae sedis</taxon>
        <taxon>Candidatus Avibacteroides</taxon>
    </lineage>
</organism>
<dbReference type="EC" id="5.4.99.-" evidence="5"/>
<evidence type="ECO:0000256" key="4">
    <source>
        <dbReference type="PROSITE-ProRule" id="PRU00182"/>
    </source>
</evidence>
<dbReference type="CDD" id="cd00165">
    <property type="entry name" value="S4"/>
    <property type="match status" value="1"/>
</dbReference>
<gene>
    <name evidence="7" type="ORF">IAA93_07400</name>
</gene>
<accession>A0A9D2UJN8</accession>
<proteinExistence type="inferred from homology"/>
<evidence type="ECO:0000256" key="2">
    <source>
        <dbReference type="ARBA" id="ARBA00023235"/>
    </source>
</evidence>
<dbReference type="PROSITE" id="PS01129">
    <property type="entry name" value="PSI_RLU"/>
    <property type="match status" value="1"/>
</dbReference>
<dbReference type="Pfam" id="PF00849">
    <property type="entry name" value="PseudoU_synth_2"/>
    <property type="match status" value="1"/>
</dbReference>
<dbReference type="GO" id="GO:0009982">
    <property type="term" value="F:pseudouridine synthase activity"/>
    <property type="evidence" value="ECO:0007669"/>
    <property type="project" value="InterPro"/>
</dbReference>
<feature type="active site" evidence="3">
    <location>
        <position position="134"/>
    </location>
</feature>
<dbReference type="NCBIfam" id="TIGR00005">
    <property type="entry name" value="rluA_subfam"/>
    <property type="match status" value="1"/>
</dbReference>
<comment type="function">
    <text evidence="5">Responsible for synthesis of pseudouridine from uracil.</text>
</comment>
<comment type="caution">
    <text evidence="7">The sequence shown here is derived from an EMBL/GenBank/DDBJ whole genome shotgun (WGS) entry which is preliminary data.</text>
</comment>
<dbReference type="GO" id="GO:0003723">
    <property type="term" value="F:RNA binding"/>
    <property type="evidence" value="ECO:0007669"/>
    <property type="project" value="UniProtKB-KW"/>
</dbReference>
<evidence type="ECO:0000313" key="8">
    <source>
        <dbReference type="Proteomes" id="UP000787625"/>
    </source>
</evidence>
<reference evidence="7" key="1">
    <citation type="journal article" date="2021" name="PeerJ">
        <title>Extensive microbial diversity within the chicken gut microbiome revealed by metagenomics and culture.</title>
        <authorList>
            <person name="Gilroy R."/>
            <person name="Ravi A."/>
            <person name="Getino M."/>
            <person name="Pursley I."/>
            <person name="Horton D.L."/>
            <person name="Alikhan N.F."/>
            <person name="Baker D."/>
            <person name="Gharbi K."/>
            <person name="Hall N."/>
            <person name="Watson M."/>
            <person name="Adriaenssens E.M."/>
            <person name="Foster-Nyarko E."/>
            <person name="Jarju S."/>
            <person name="Secka A."/>
            <person name="Antonio M."/>
            <person name="Oren A."/>
            <person name="Chaudhuri R.R."/>
            <person name="La Ragione R."/>
            <person name="Hildebrand F."/>
            <person name="Pallen M.J."/>
        </authorList>
    </citation>
    <scope>NUCLEOTIDE SEQUENCE</scope>
    <source>
        <strain evidence="7">MalCec1-1739</strain>
    </source>
</reference>
<dbReference type="EMBL" id="DWUP01000172">
    <property type="protein sequence ID" value="HJD53531.1"/>
    <property type="molecule type" value="Genomic_DNA"/>
</dbReference>
<dbReference type="SUPFAM" id="SSF55174">
    <property type="entry name" value="Alpha-L RNA-binding motif"/>
    <property type="match status" value="1"/>
</dbReference>
<dbReference type="InterPro" id="IPR006225">
    <property type="entry name" value="PsdUridine_synth_RluC/D"/>
</dbReference>